<protein>
    <submittedName>
        <fullName evidence="1">Uncharacterized protein</fullName>
    </submittedName>
</protein>
<name>A0A494TES3_SPHPE</name>
<evidence type="ECO:0000313" key="1">
    <source>
        <dbReference type="EMBL" id="AYJ85513.1"/>
    </source>
</evidence>
<organism evidence="1 2">
    <name type="scientific">Sphingomonas paeninsulae</name>
    <dbReference type="NCBI Taxonomy" id="2319844"/>
    <lineage>
        <taxon>Bacteria</taxon>
        <taxon>Pseudomonadati</taxon>
        <taxon>Pseudomonadota</taxon>
        <taxon>Alphaproteobacteria</taxon>
        <taxon>Sphingomonadales</taxon>
        <taxon>Sphingomonadaceae</taxon>
        <taxon>Sphingomonas</taxon>
    </lineage>
</organism>
<dbReference type="Proteomes" id="UP000276254">
    <property type="component" value="Chromosome"/>
</dbReference>
<keyword evidence="2" id="KW-1185">Reference proteome</keyword>
<evidence type="ECO:0000313" key="2">
    <source>
        <dbReference type="Proteomes" id="UP000276254"/>
    </source>
</evidence>
<reference evidence="1 2" key="1">
    <citation type="submission" date="2018-09" db="EMBL/GenBank/DDBJ databases">
        <title>Sphingomonas peninsula sp. nov., isolated from fildes peninsula, Antarctic soil.</title>
        <authorList>
            <person name="Yingchao G."/>
        </authorList>
    </citation>
    <scope>NUCLEOTIDE SEQUENCE [LARGE SCALE GENOMIC DNA]</scope>
    <source>
        <strain evidence="1 2">YZ-8</strain>
    </source>
</reference>
<dbReference type="RefSeq" id="WP_121152138.1">
    <property type="nucleotide sequence ID" value="NZ_CP032829.1"/>
</dbReference>
<gene>
    <name evidence="1" type="ORF">D3Y57_05380</name>
</gene>
<proteinExistence type="predicted"/>
<dbReference type="KEGG" id="spha:D3Y57_05380"/>
<accession>A0A494TES3</accession>
<sequence>MKYTETVVAISALPKNLYDSTTQADEDFEVQAAALAYKDTETGANLTFSFSPEDDEIEIEADGPFIGVFSAREFLAIAVALGLYTV</sequence>
<dbReference type="EMBL" id="CP032829">
    <property type="protein sequence ID" value="AYJ85513.1"/>
    <property type="molecule type" value="Genomic_DNA"/>
</dbReference>
<dbReference type="AlphaFoldDB" id="A0A494TES3"/>